<reference evidence="1 2" key="1">
    <citation type="journal article" date="2012" name="J. Bacteriol.">
        <title>Complete genome sequence of Enterobacter aerogenes KCTC 2190.</title>
        <authorList>
            <person name="Shin S.H."/>
            <person name="Kim S."/>
            <person name="Kim J.Y."/>
            <person name="Lee S."/>
            <person name="Um Y."/>
            <person name="Oh M.K."/>
            <person name="Kim Y.R."/>
            <person name="Lee J."/>
            <person name="Yang K.S."/>
        </authorList>
    </citation>
    <scope>NUCLEOTIDE SEQUENCE [LARGE SCALE GENOMIC DNA]</scope>
    <source>
        <strain evidence="1 2">KCTC 2190</strain>
    </source>
</reference>
<proteinExistence type="predicted"/>
<sequence length="56" mass="6068">MPQPLDIFAKTASGIASSKQRAAEQQQGKKFERLVHVSPGVKLKAQQPGCAHRLKA</sequence>
<keyword evidence="2" id="KW-1185">Reference proteome</keyword>
<dbReference type="KEGG" id="eae:EAE_09205"/>
<evidence type="ECO:0000313" key="2">
    <source>
        <dbReference type="Proteomes" id="UP000008881"/>
    </source>
</evidence>
<dbReference type="AlphaFoldDB" id="A0A0H3FMZ2"/>
<evidence type="ECO:0000313" key="1">
    <source>
        <dbReference type="EMBL" id="AEG96759.1"/>
    </source>
</evidence>
<gene>
    <name evidence="1" type="ordered locus">EAE_09205</name>
</gene>
<organism evidence="1 2">
    <name type="scientific">Klebsiella aerogenes (strain ATCC 13048 / DSM 30053 / CCUG 1429 / JCM 1235 / KCTC 2190 / NBRC 13534 / NCIMB 10102 / NCTC 10006 / CDC 819-56)</name>
    <name type="common">Enterobacter aerogenes</name>
    <dbReference type="NCBI Taxonomy" id="1028307"/>
    <lineage>
        <taxon>Bacteria</taxon>
        <taxon>Pseudomonadati</taxon>
        <taxon>Pseudomonadota</taxon>
        <taxon>Gammaproteobacteria</taxon>
        <taxon>Enterobacterales</taxon>
        <taxon>Enterobacteriaceae</taxon>
        <taxon>Klebsiella/Raoultella group</taxon>
        <taxon>Klebsiella</taxon>
    </lineage>
</organism>
<accession>A0A0H3FMZ2</accession>
<dbReference type="EMBL" id="CP002824">
    <property type="protein sequence ID" value="AEG96759.1"/>
    <property type="molecule type" value="Genomic_DNA"/>
</dbReference>
<protein>
    <submittedName>
        <fullName evidence="1">Uncharacterized protein</fullName>
    </submittedName>
</protein>
<name>A0A0H3FMZ2_KLEAK</name>
<dbReference type="Proteomes" id="UP000008881">
    <property type="component" value="Chromosome"/>
</dbReference>
<dbReference type="HOGENOM" id="CLU_3007004_0_0_6"/>